<proteinExistence type="predicted"/>
<feature type="compositionally biased region" description="Basic and acidic residues" evidence="1">
    <location>
        <begin position="36"/>
        <end position="46"/>
    </location>
</feature>
<feature type="non-terminal residue" evidence="2">
    <location>
        <position position="1"/>
    </location>
</feature>
<evidence type="ECO:0000313" key="2">
    <source>
        <dbReference type="EMBL" id="MFC4469832.1"/>
    </source>
</evidence>
<accession>A0ABV8YZ04</accession>
<dbReference type="Proteomes" id="UP001596012">
    <property type="component" value="Unassembled WGS sequence"/>
</dbReference>
<feature type="compositionally biased region" description="Polar residues" evidence="1">
    <location>
        <begin position="56"/>
        <end position="69"/>
    </location>
</feature>
<gene>
    <name evidence="2" type="ORF">ACFPH6_35935</name>
</gene>
<evidence type="ECO:0000256" key="1">
    <source>
        <dbReference type="SAM" id="MobiDB-lite"/>
    </source>
</evidence>
<sequence>PPVHPRPELEDPPSPQSTSATRKGHPFAPRTPVPLEKPDPEHSHRSGEHHRHTADDQTTSSPRHSLTLTKNHYRSLKRQQFETPAASPWAAVGVSAFDELLYQAILHQPDAGAGGWARLTDAAPAEKLIRPGGAGVRVVSSAGAWAGALGTW</sequence>
<organism evidence="2 3">
    <name type="scientific">Streptomyces xiangluensis</name>
    <dbReference type="NCBI Taxonomy" id="2665720"/>
    <lineage>
        <taxon>Bacteria</taxon>
        <taxon>Bacillati</taxon>
        <taxon>Actinomycetota</taxon>
        <taxon>Actinomycetes</taxon>
        <taxon>Kitasatosporales</taxon>
        <taxon>Streptomycetaceae</taxon>
        <taxon>Streptomyces</taxon>
    </lineage>
</organism>
<feature type="region of interest" description="Disordered" evidence="1">
    <location>
        <begin position="1"/>
        <end position="69"/>
    </location>
</feature>
<protein>
    <submittedName>
        <fullName evidence="2">Uncharacterized protein</fullName>
    </submittedName>
</protein>
<dbReference type="EMBL" id="JBHSFG010000064">
    <property type="protein sequence ID" value="MFC4469832.1"/>
    <property type="molecule type" value="Genomic_DNA"/>
</dbReference>
<evidence type="ECO:0000313" key="3">
    <source>
        <dbReference type="Proteomes" id="UP001596012"/>
    </source>
</evidence>
<comment type="caution">
    <text evidence="2">The sequence shown here is derived from an EMBL/GenBank/DDBJ whole genome shotgun (WGS) entry which is preliminary data.</text>
</comment>
<name>A0ABV8YZ04_9ACTN</name>
<reference evidence="3" key="1">
    <citation type="journal article" date="2019" name="Int. J. Syst. Evol. Microbiol.">
        <title>The Global Catalogue of Microorganisms (GCM) 10K type strain sequencing project: providing services to taxonomists for standard genome sequencing and annotation.</title>
        <authorList>
            <consortium name="The Broad Institute Genomics Platform"/>
            <consortium name="The Broad Institute Genome Sequencing Center for Infectious Disease"/>
            <person name="Wu L."/>
            <person name="Ma J."/>
        </authorList>
    </citation>
    <scope>NUCLEOTIDE SEQUENCE [LARGE SCALE GENOMIC DNA]</scope>
    <source>
        <strain evidence="3">DT43</strain>
    </source>
</reference>
<keyword evidence="3" id="KW-1185">Reference proteome</keyword>